<feature type="transmembrane region" description="Helical" evidence="1">
    <location>
        <begin position="66"/>
        <end position="90"/>
    </location>
</feature>
<evidence type="ECO:0000313" key="2">
    <source>
        <dbReference type="EMBL" id="TGG91850.1"/>
    </source>
</evidence>
<gene>
    <name evidence="2" type="ORF">ERJ67_07590</name>
</gene>
<name>A0A524RMI5_9CHRO</name>
<organism evidence="2 3">
    <name type="scientific">Aphanocapsa feldmannii 277cV</name>
    <dbReference type="NCBI Taxonomy" id="2507553"/>
    <lineage>
        <taxon>Bacteria</taxon>
        <taxon>Bacillati</taxon>
        <taxon>Cyanobacteriota</taxon>
        <taxon>Cyanophyceae</taxon>
        <taxon>Oscillatoriophycideae</taxon>
        <taxon>Chroococcales</taxon>
        <taxon>Microcystaceae</taxon>
        <taxon>Aphanocapsa</taxon>
    </lineage>
</organism>
<sequence>MNRSHPGSHEPSQLPHPATTLIQRNRRSSPAAVVTAPVLLLALLAATLHPAIAATNRVSLIAGLRLFNIVIIGSIVSLLATTLALLLLWVKEMQDGNVW</sequence>
<reference evidence="2 3" key="1">
    <citation type="journal article" date="2019" name="mSystems">
        <title>Life at home and on the roam: Genomic adaptions reflect the dual lifestyle of an intracellular, facultative symbiont.</title>
        <authorList>
            <person name="Burgsdorf I."/>
        </authorList>
    </citation>
    <scope>NUCLEOTIDE SEQUENCE [LARGE SCALE GENOMIC DNA]</scope>
    <source>
        <strain evidence="2">277cV</strain>
    </source>
</reference>
<keyword evidence="1" id="KW-0812">Transmembrane</keyword>
<dbReference type="Proteomes" id="UP000317990">
    <property type="component" value="Unassembled WGS sequence"/>
</dbReference>
<dbReference type="AlphaFoldDB" id="A0A524RMI5"/>
<feature type="transmembrane region" description="Helical" evidence="1">
    <location>
        <begin position="31"/>
        <end position="54"/>
    </location>
</feature>
<proteinExistence type="predicted"/>
<dbReference type="EMBL" id="SRMO01000071">
    <property type="protein sequence ID" value="TGG91850.1"/>
    <property type="molecule type" value="Genomic_DNA"/>
</dbReference>
<keyword evidence="1" id="KW-0472">Membrane</keyword>
<protein>
    <submittedName>
        <fullName evidence="2">Uncharacterized protein</fullName>
    </submittedName>
</protein>
<evidence type="ECO:0000256" key="1">
    <source>
        <dbReference type="SAM" id="Phobius"/>
    </source>
</evidence>
<evidence type="ECO:0000313" key="3">
    <source>
        <dbReference type="Proteomes" id="UP000317990"/>
    </source>
</evidence>
<keyword evidence="1" id="KW-1133">Transmembrane helix</keyword>
<accession>A0A524RMI5</accession>
<comment type="caution">
    <text evidence="2">The sequence shown here is derived from an EMBL/GenBank/DDBJ whole genome shotgun (WGS) entry which is preliminary data.</text>
</comment>